<proteinExistence type="predicted"/>
<dbReference type="EMBL" id="CP000627">
    <property type="protein sequence ID" value="ABQ21130.1"/>
    <property type="molecule type" value="Genomic_DNA"/>
</dbReference>
<dbReference type="KEGG" id="vco:VC0395_A0858"/>
<dbReference type="AlphaFoldDB" id="A0A0H3ALH5"/>
<evidence type="ECO:0000313" key="3">
    <source>
        <dbReference type="Proteomes" id="UP000000249"/>
    </source>
</evidence>
<sequence length="37" mass="4026">MPFLLAGLFGFGFGDLWLAIMVQLLVVSQARDNVKTG</sequence>
<keyword evidence="1" id="KW-1133">Transmembrane helix</keyword>
<accession>A0A0H3ALH5</accession>
<feature type="transmembrane region" description="Helical" evidence="1">
    <location>
        <begin position="6"/>
        <end position="27"/>
    </location>
</feature>
<gene>
    <name evidence="2" type="ordered locus">VC0395_A0858</name>
</gene>
<organism evidence="2 3">
    <name type="scientific">Vibrio cholerae serotype O1 (strain ATCC 39541 / Classical Ogawa 395 / O395)</name>
    <dbReference type="NCBI Taxonomy" id="345073"/>
    <lineage>
        <taxon>Bacteria</taxon>
        <taxon>Pseudomonadati</taxon>
        <taxon>Pseudomonadota</taxon>
        <taxon>Gammaproteobacteria</taxon>
        <taxon>Vibrionales</taxon>
        <taxon>Vibrionaceae</taxon>
        <taxon>Vibrio</taxon>
    </lineage>
</organism>
<dbReference type="Proteomes" id="UP000000249">
    <property type="component" value="Chromosome 1"/>
</dbReference>
<keyword evidence="1" id="KW-0472">Membrane</keyword>
<protein>
    <submittedName>
        <fullName evidence="2">Uncharacterized protein</fullName>
    </submittedName>
</protein>
<keyword evidence="1" id="KW-0812">Transmembrane</keyword>
<evidence type="ECO:0000313" key="2">
    <source>
        <dbReference type="EMBL" id="ABQ21130.1"/>
    </source>
</evidence>
<name>A0A0H3ALH5_VIBC3</name>
<reference evidence="2 3" key="1">
    <citation type="submission" date="2007-03" db="EMBL/GenBank/DDBJ databases">
        <authorList>
            <person name="Heidelberg J."/>
        </authorList>
    </citation>
    <scope>NUCLEOTIDE SEQUENCE [LARGE SCALE GENOMIC DNA]</scope>
    <source>
        <strain evidence="3">ATCC 39541 / Classical Ogawa 395 / O395</strain>
    </source>
</reference>
<evidence type="ECO:0000256" key="1">
    <source>
        <dbReference type="SAM" id="Phobius"/>
    </source>
</evidence>